<dbReference type="Proteomes" id="UP000011626">
    <property type="component" value="Unassembled WGS sequence"/>
</dbReference>
<organism evidence="1 2">
    <name type="scientific">Halosimplex carlsbadense 2-9-1</name>
    <dbReference type="NCBI Taxonomy" id="797114"/>
    <lineage>
        <taxon>Archaea</taxon>
        <taxon>Methanobacteriati</taxon>
        <taxon>Methanobacteriota</taxon>
        <taxon>Stenosarchaea group</taxon>
        <taxon>Halobacteria</taxon>
        <taxon>Halobacteriales</taxon>
        <taxon>Haloarculaceae</taxon>
        <taxon>Halosimplex</taxon>
    </lineage>
</organism>
<name>M0CAM4_9EURY</name>
<comment type="caution">
    <text evidence="1">The sequence shown here is derived from an EMBL/GenBank/DDBJ whole genome shotgun (WGS) entry which is preliminary data.</text>
</comment>
<evidence type="ECO:0000313" key="1">
    <source>
        <dbReference type="EMBL" id="ELZ19663.1"/>
    </source>
</evidence>
<evidence type="ECO:0000313" key="2">
    <source>
        <dbReference type="Proteomes" id="UP000011626"/>
    </source>
</evidence>
<proteinExistence type="predicted"/>
<gene>
    <name evidence="1" type="ORF">C475_21999</name>
</gene>
<reference evidence="1 2" key="1">
    <citation type="journal article" date="2014" name="PLoS Genet.">
        <title>Phylogenetically driven sequencing of extremely halophilic archaea reveals strategies for static and dynamic osmo-response.</title>
        <authorList>
            <person name="Becker E.A."/>
            <person name="Seitzer P.M."/>
            <person name="Tritt A."/>
            <person name="Larsen D."/>
            <person name="Krusor M."/>
            <person name="Yao A.I."/>
            <person name="Wu D."/>
            <person name="Madern D."/>
            <person name="Eisen J.A."/>
            <person name="Darling A.E."/>
            <person name="Facciotti M.T."/>
        </authorList>
    </citation>
    <scope>NUCLEOTIDE SEQUENCE [LARGE SCALE GENOMIC DNA]</scope>
    <source>
        <strain evidence="1 2">2-9-1</strain>
    </source>
</reference>
<sequence length="82" mass="9460">MRDIDASIQWQEDTVLRPANDACQEFVFAHDAERLLMLIWTRTGEPVSPGDERILATTRIFADDDWSGQFNSVITEQRSYIV</sequence>
<protein>
    <submittedName>
        <fullName evidence="1">Uncharacterized protein</fullName>
    </submittedName>
</protein>
<keyword evidence="2" id="KW-1185">Reference proteome</keyword>
<accession>M0CAM4</accession>
<dbReference type="EMBL" id="AOIU01000049">
    <property type="protein sequence ID" value="ELZ19663.1"/>
    <property type="molecule type" value="Genomic_DNA"/>
</dbReference>
<dbReference type="AlphaFoldDB" id="M0CAM4"/>